<evidence type="ECO:0000313" key="3">
    <source>
        <dbReference type="Proteomes" id="UP000814176"/>
    </source>
</evidence>
<feature type="region of interest" description="Disordered" evidence="1">
    <location>
        <begin position="345"/>
        <end position="403"/>
    </location>
</feature>
<evidence type="ECO:0000256" key="1">
    <source>
        <dbReference type="SAM" id="MobiDB-lite"/>
    </source>
</evidence>
<dbReference type="Proteomes" id="UP000814176">
    <property type="component" value="Unassembled WGS sequence"/>
</dbReference>
<feature type="compositionally biased region" description="Basic and acidic residues" evidence="1">
    <location>
        <begin position="249"/>
        <end position="258"/>
    </location>
</feature>
<feature type="region of interest" description="Disordered" evidence="1">
    <location>
        <begin position="418"/>
        <end position="448"/>
    </location>
</feature>
<name>A0ABQ8K2H6_9APHY</name>
<evidence type="ECO:0000313" key="2">
    <source>
        <dbReference type="EMBL" id="KAH9830912.1"/>
    </source>
</evidence>
<feature type="region of interest" description="Disordered" evidence="1">
    <location>
        <begin position="248"/>
        <end position="292"/>
    </location>
</feature>
<reference evidence="2 3" key="1">
    <citation type="journal article" date="2021" name="Environ. Microbiol.">
        <title>Gene family expansions and transcriptome signatures uncover fungal adaptations to wood decay.</title>
        <authorList>
            <person name="Hage H."/>
            <person name="Miyauchi S."/>
            <person name="Viragh M."/>
            <person name="Drula E."/>
            <person name="Min B."/>
            <person name="Chaduli D."/>
            <person name="Navarro D."/>
            <person name="Favel A."/>
            <person name="Norest M."/>
            <person name="Lesage-Meessen L."/>
            <person name="Balint B."/>
            <person name="Merenyi Z."/>
            <person name="de Eugenio L."/>
            <person name="Morin E."/>
            <person name="Martinez A.T."/>
            <person name="Baldrian P."/>
            <person name="Stursova M."/>
            <person name="Martinez M.J."/>
            <person name="Novotny C."/>
            <person name="Magnuson J.K."/>
            <person name="Spatafora J.W."/>
            <person name="Maurice S."/>
            <person name="Pangilinan J."/>
            <person name="Andreopoulos W."/>
            <person name="LaButti K."/>
            <person name="Hundley H."/>
            <person name="Na H."/>
            <person name="Kuo A."/>
            <person name="Barry K."/>
            <person name="Lipzen A."/>
            <person name="Henrissat B."/>
            <person name="Riley R."/>
            <person name="Ahrendt S."/>
            <person name="Nagy L.G."/>
            <person name="Grigoriev I.V."/>
            <person name="Martin F."/>
            <person name="Rosso M.N."/>
        </authorList>
    </citation>
    <scope>NUCLEOTIDE SEQUENCE [LARGE SCALE GENOMIC DNA]</scope>
    <source>
        <strain evidence="2 3">CIRM-BRFM 1785</strain>
    </source>
</reference>
<comment type="caution">
    <text evidence="2">The sequence shown here is derived from an EMBL/GenBank/DDBJ whole genome shotgun (WGS) entry which is preliminary data.</text>
</comment>
<dbReference type="RefSeq" id="XP_047774159.1">
    <property type="nucleotide sequence ID" value="XM_047924992.1"/>
</dbReference>
<feature type="compositionally biased region" description="Basic residues" evidence="1">
    <location>
        <begin position="282"/>
        <end position="291"/>
    </location>
</feature>
<gene>
    <name evidence="2" type="ORF">C8Q71DRAFT_783718</name>
</gene>
<proteinExistence type="predicted"/>
<feature type="region of interest" description="Disordered" evidence="1">
    <location>
        <begin position="173"/>
        <end position="199"/>
    </location>
</feature>
<accession>A0ABQ8K2H6</accession>
<dbReference type="GeneID" id="72005724"/>
<protein>
    <submittedName>
        <fullName evidence="2">Uncharacterized protein</fullName>
    </submittedName>
</protein>
<dbReference type="EMBL" id="JADCUA010000028">
    <property type="protein sequence ID" value="KAH9830912.1"/>
    <property type="molecule type" value="Genomic_DNA"/>
</dbReference>
<keyword evidence="3" id="KW-1185">Reference proteome</keyword>
<organism evidence="2 3">
    <name type="scientific">Rhodofomes roseus</name>
    <dbReference type="NCBI Taxonomy" id="34475"/>
    <lineage>
        <taxon>Eukaryota</taxon>
        <taxon>Fungi</taxon>
        <taxon>Dikarya</taxon>
        <taxon>Basidiomycota</taxon>
        <taxon>Agaricomycotina</taxon>
        <taxon>Agaricomycetes</taxon>
        <taxon>Polyporales</taxon>
        <taxon>Rhodofomes</taxon>
    </lineage>
</organism>
<sequence length="466" mass="50834">MSSTWARRGWERVGIPSLRRRWRCGRAPPPLHPITLYTISTSPVSFSPSPRSPSSATTPATFTTPPCLAMYHPLPLPRLHSRKHPRVDPCAVSNARATERNSSPPRCGPRFPAPAGCTTKKAPPTLSVSNTNASRSGVAPVAFPSDIPEPPSQSIIPFPSAPIDFPVRRADKQDGLDACPEPEQRDGDEQNVPTGDKAEIRRDIDWRRVRRRCTQSCIASSCAPTESFSKEGPQAPRRPFVAIPVNNHPEPDTPDAKADPNVPHHRTRRHSVSAGCGPFRPTPRRARKVKKPTADTQYLAVVHRSIAWHARGARELRGELSACIEQDVELATRLWRALADRGCRPTSFKSVAPSPTPIADKFARSVPTSRSMENPTTDELADAQPTSPVPKIPDQLGPSSAPSVMTMPQLVASMTLRFRDRSSARPRSAVCFTSKDGEEDKPLRPRSALGHVVFSSGEGEEVAGAN</sequence>
<feature type="compositionally biased region" description="Polar residues" evidence="1">
    <location>
        <begin position="366"/>
        <end position="377"/>
    </location>
</feature>